<dbReference type="PANTHER" id="PTHR45700:SF2">
    <property type="entry name" value="UBIQUITIN-PROTEIN LIGASE E3C"/>
    <property type="match status" value="1"/>
</dbReference>
<dbReference type="GO" id="GO:0061630">
    <property type="term" value="F:ubiquitin protein ligase activity"/>
    <property type="evidence" value="ECO:0007669"/>
    <property type="project" value="UniProtKB-EC"/>
</dbReference>
<dbReference type="EC" id="2.3.2.26" evidence="3"/>
<evidence type="ECO:0000256" key="4">
    <source>
        <dbReference type="ARBA" id="ARBA00022679"/>
    </source>
</evidence>
<evidence type="ECO:0000313" key="10">
    <source>
        <dbReference type="EMBL" id="KAB1221220.1"/>
    </source>
</evidence>
<dbReference type="Gene3D" id="3.30.2410.10">
    <property type="entry name" value="Hect, E3 ligase catalytic domain"/>
    <property type="match status" value="1"/>
</dbReference>
<keyword evidence="5 8" id="KW-0833">Ubl conjugation pathway</keyword>
<dbReference type="InterPro" id="IPR044611">
    <property type="entry name" value="E3A/B/C-like"/>
</dbReference>
<evidence type="ECO:0000256" key="3">
    <source>
        <dbReference type="ARBA" id="ARBA00012485"/>
    </source>
</evidence>
<dbReference type="InterPro" id="IPR035983">
    <property type="entry name" value="Hect_E3_ubiquitin_ligase"/>
</dbReference>
<comment type="similarity">
    <text evidence="7">Belongs to the UPL family.</text>
</comment>
<dbReference type="FunFam" id="3.30.2160.10:FF:000002">
    <property type="entry name" value="Putative Ubiquitin-protein ligase E3C"/>
    <property type="match status" value="1"/>
</dbReference>
<dbReference type="PANTHER" id="PTHR45700">
    <property type="entry name" value="UBIQUITIN-PROTEIN LIGASE E3C"/>
    <property type="match status" value="1"/>
</dbReference>
<sequence length="1163" mass="131513">MEKLRKHQVSLRGASAKEITRDALLQKVSQEREVRNYARRATAAALFVQRVWRRYKVTRMVALQLQEEWETMVNDSGGRISATWISNVLLRPFLFFTECLTVRHQKIQTKEIDWFATLWSVIVEYRSSGTYCSLDSKKNFCSLATGTLEERRIWFFQAQKLISLSVFILSQFNKSHSGCHEMVVLTSLAMRLVVLLTDTKGWQIITGDNRQDADIAVRDLVNFMGCAKSGIYISIRRYVNTLDVLISSQMGGMVQTDDKFFITASAITMALRPFHLTNFEVSSPGMSNVHNAAVQYYVALLTIPWLAQRLPTIIIPALKHRCILSPCFRTVLILKEKILTEMSEMDQSDIDFSFKFIPPVGWALGNTVCLAAGSDNGSVNPGRFNEGFDYASYIHVVITLAENLLGWVQNVGWMMKGKQDVQNDVSVDPMHEIETEHVPSKMSFIDLLRPVYQQWHLTNLLEIIKIGAYSDSADTMPPNDVECLGKFELLDVVYFYSYMLRIFSVLNPMHGSLPVLNMLSFTPGFLVSVWEALESILFSGNGNVTAKIHRPCISKNSGKAKDEGFVKKQKGETKDNKDGVNKWVNVLNKVTGKSQAGIDLNDSHPRASQVEEDSWDLWNVEPLRCGPQGISKDLACLLHLFCASYSHLLLILDDIEFYEKEVPFTLEQQRRIASVVNTLVYNGLSHSTGPPDRPLMDSAIRCLHLMYERDCRHMFCPTILWLSPARKSRLPISVAARTHEVLSANLRTRTDDTSTMPSVDSVITTTPHVFPFEESNCVAGHGVPDARTKDDYNLTPSFLIGFEQLSSLGSRFEVPWFKVEVIIHVSFVSECGLPEAGLDYGGLSKEFLTDISKAAFAPEYGLFSQTSTSDRLLIPNSSARYIENGIQMIEFLGRVVGKALYEGILLDYSFSHVFVQKLLGRYSFIDELSTLDPELYRSLMYLKHYDGDVKELSLDFTVTEESWGKRHVIELKPGGKDVSVTNENKMQYVHAIADYKLNRQILPFSNAFYRGLTDLISPSWLKLFNASEFNQLLSGGNHDIDIDDLKKNTRYTGGFSEGSRAIKIFWEVLRDFEPKERCMLLKFVTSCSRAPLLGFKHLQPTFTIHKVVCDLPLWATIGGQDVERLPSASTCYNTLKLPTYKRSSTLRAKLLYAISSNAGFELS</sequence>
<dbReference type="Gene3D" id="3.90.1750.10">
    <property type="entry name" value="Hect, E3 ligase catalytic domains"/>
    <property type="match status" value="1"/>
</dbReference>
<comment type="catalytic activity">
    <reaction evidence="1">
        <text>S-ubiquitinyl-[E2 ubiquitin-conjugating enzyme]-L-cysteine + [acceptor protein]-L-lysine = [E2 ubiquitin-conjugating enzyme]-L-cysteine + N(6)-ubiquitinyl-[acceptor protein]-L-lysine.</text>
        <dbReference type="EC" id="2.3.2.26"/>
    </reaction>
</comment>
<evidence type="ECO:0000256" key="8">
    <source>
        <dbReference type="PROSITE-ProRule" id="PRU00104"/>
    </source>
</evidence>
<dbReference type="Pfam" id="PF00632">
    <property type="entry name" value="HECT"/>
    <property type="match status" value="1"/>
</dbReference>
<keyword evidence="11" id="KW-1185">Reference proteome</keyword>
<dbReference type="GO" id="GO:0006511">
    <property type="term" value="P:ubiquitin-dependent protein catabolic process"/>
    <property type="evidence" value="ECO:0007669"/>
    <property type="project" value="TreeGrafter"/>
</dbReference>
<protein>
    <recommendedName>
        <fullName evidence="3">HECT-type E3 ubiquitin transferase</fullName>
        <ecNumber evidence="3">2.3.2.26</ecNumber>
    </recommendedName>
</protein>
<evidence type="ECO:0000259" key="9">
    <source>
        <dbReference type="PROSITE" id="PS50237"/>
    </source>
</evidence>
<evidence type="ECO:0000256" key="6">
    <source>
        <dbReference type="ARBA" id="ARBA00057703"/>
    </source>
</evidence>
<comment type="caution">
    <text evidence="10">The sequence shown here is derived from an EMBL/GenBank/DDBJ whole genome shotgun (WGS) entry which is preliminary data.</text>
</comment>
<dbReference type="InterPro" id="IPR000569">
    <property type="entry name" value="HECT_dom"/>
</dbReference>
<dbReference type="SUPFAM" id="SSF56204">
    <property type="entry name" value="Hect, E3 ligase catalytic domain"/>
    <property type="match status" value="1"/>
</dbReference>
<comment type="function">
    <text evidence="6">Probable E3 ubiquitin-protein ligase which mediates ubiquitination and subsequent proteasomal degradation of target proteins.</text>
</comment>
<name>A0A6A1WEF7_9ROSI</name>
<dbReference type="CDD" id="cd00078">
    <property type="entry name" value="HECTc"/>
    <property type="match status" value="1"/>
</dbReference>
<dbReference type="EMBL" id="RXIC02000020">
    <property type="protein sequence ID" value="KAB1221220.1"/>
    <property type="molecule type" value="Genomic_DNA"/>
</dbReference>
<keyword evidence="4" id="KW-0808">Transferase</keyword>
<feature type="domain" description="HECT" evidence="9">
    <location>
        <begin position="823"/>
        <end position="1163"/>
    </location>
</feature>
<dbReference type="Proteomes" id="UP000516437">
    <property type="component" value="Chromosome 2"/>
</dbReference>
<dbReference type="PROSITE" id="PS50237">
    <property type="entry name" value="HECT"/>
    <property type="match status" value="1"/>
</dbReference>
<comment type="pathway">
    <text evidence="2">Protein modification; protein ubiquitination.</text>
</comment>
<dbReference type="GO" id="GO:0000209">
    <property type="term" value="P:protein polyubiquitination"/>
    <property type="evidence" value="ECO:0007669"/>
    <property type="project" value="InterPro"/>
</dbReference>
<dbReference type="SMART" id="SM00119">
    <property type="entry name" value="HECTc"/>
    <property type="match status" value="1"/>
</dbReference>
<accession>A0A6A1WEF7</accession>
<organism evidence="10 11">
    <name type="scientific">Morella rubra</name>
    <name type="common">Chinese bayberry</name>
    <dbReference type="NCBI Taxonomy" id="262757"/>
    <lineage>
        <taxon>Eukaryota</taxon>
        <taxon>Viridiplantae</taxon>
        <taxon>Streptophyta</taxon>
        <taxon>Embryophyta</taxon>
        <taxon>Tracheophyta</taxon>
        <taxon>Spermatophyta</taxon>
        <taxon>Magnoliopsida</taxon>
        <taxon>eudicotyledons</taxon>
        <taxon>Gunneridae</taxon>
        <taxon>Pentapetalae</taxon>
        <taxon>rosids</taxon>
        <taxon>fabids</taxon>
        <taxon>Fagales</taxon>
        <taxon>Myricaceae</taxon>
        <taxon>Morella</taxon>
    </lineage>
</organism>
<evidence type="ECO:0000256" key="1">
    <source>
        <dbReference type="ARBA" id="ARBA00000885"/>
    </source>
</evidence>
<evidence type="ECO:0000313" key="11">
    <source>
        <dbReference type="Proteomes" id="UP000516437"/>
    </source>
</evidence>
<evidence type="ECO:0000256" key="5">
    <source>
        <dbReference type="ARBA" id="ARBA00022786"/>
    </source>
</evidence>
<gene>
    <name evidence="10" type="ORF">CJ030_MR2G020382</name>
</gene>
<evidence type="ECO:0000256" key="2">
    <source>
        <dbReference type="ARBA" id="ARBA00004906"/>
    </source>
</evidence>
<dbReference type="OrthoDB" id="8068875at2759"/>
<feature type="active site" description="Glycyl thioester intermediate" evidence="8">
    <location>
        <position position="1131"/>
    </location>
</feature>
<proteinExistence type="inferred from homology"/>
<dbReference type="AlphaFoldDB" id="A0A6A1WEF7"/>
<dbReference type="Gene3D" id="3.30.2160.10">
    <property type="entry name" value="Hect, E3 ligase catalytic domain"/>
    <property type="match status" value="1"/>
</dbReference>
<dbReference type="FunFam" id="3.30.2410.10:FF:000017">
    <property type="entry name" value="E3 ubiquitin-protein ligase UPL7"/>
    <property type="match status" value="1"/>
</dbReference>
<reference evidence="10 11" key="1">
    <citation type="journal article" date="2019" name="Plant Biotechnol. J.">
        <title>The red bayberry genome and genetic basis of sex determination.</title>
        <authorList>
            <person name="Jia H.M."/>
            <person name="Jia H.J."/>
            <person name="Cai Q.L."/>
            <person name="Wang Y."/>
            <person name="Zhao H.B."/>
            <person name="Yang W.F."/>
            <person name="Wang G.Y."/>
            <person name="Li Y.H."/>
            <person name="Zhan D.L."/>
            <person name="Shen Y.T."/>
            <person name="Niu Q.F."/>
            <person name="Chang L."/>
            <person name="Qiu J."/>
            <person name="Zhao L."/>
            <person name="Xie H.B."/>
            <person name="Fu W.Y."/>
            <person name="Jin J."/>
            <person name="Li X.W."/>
            <person name="Jiao Y."/>
            <person name="Zhou C.C."/>
            <person name="Tu T."/>
            <person name="Chai C.Y."/>
            <person name="Gao J.L."/>
            <person name="Fan L.J."/>
            <person name="van de Weg E."/>
            <person name="Wang J.Y."/>
            <person name="Gao Z.S."/>
        </authorList>
    </citation>
    <scope>NUCLEOTIDE SEQUENCE [LARGE SCALE GENOMIC DNA]</scope>
    <source>
        <tissue evidence="10">Leaves</tissue>
    </source>
</reference>
<evidence type="ECO:0000256" key="7">
    <source>
        <dbReference type="ARBA" id="ARBA00061247"/>
    </source>
</evidence>